<dbReference type="Pfam" id="PF00730">
    <property type="entry name" value="HhH-GPD"/>
    <property type="match status" value="1"/>
</dbReference>
<gene>
    <name evidence="12 14" type="primary">nth</name>
    <name evidence="14" type="ORF">Cva_01259</name>
</gene>
<comment type="similarity">
    <text evidence="1 12">Belongs to the Nth/MutY family.</text>
</comment>
<evidence type="ECO:0000256" key="11">
    <source>
        <dbReference type="ARBA" id="ARBA00023295"/>
    </source>
</evidence>
<dbReference type="Pfam" id="PF00633">
    <property type="entry name" value="HHH"/>
    <property type="match status" value="1"/>
</dbReference>
<dbReference type="FunFam" id="1.10.340.30:FF:000001">
    <property type="entry name" value="Endonuclease III"/>
    <property type="match status" value="1"/>
</dbReference>
<dbReference type="FunFam" id="1.10.1670.10:FF:000001">
    <property type="entry name" value="Endonuclease III"/>
    <property type="match status" value="1"/>
</dbReference>
<comment type="cofactor">
    <cofactor evidence="12">
        <name>[4Fe-4S] cluster</name>
        <dbReference type="ChEBI" id="CHEBI:49883"/>
    </cofactor>
    <text evidence="12">Binds 1 [4Fe-4S] cluster.</text>
</comment>
<dbReference type="AlphaFoldDB" id="A0A0K8MDH4"/>
<dbReference type="SUPFAM" id="SSF48150">
    <property type="entry name" value="DNA-glycosylase"/>
    <property type="match status" value="1"/>
</dbReference>
<dbReference type="CDD" id="cd00056">
    <property type="entry name" value="ENDO3c"/>
    <property type="match status" value="1"/>
</dbReference>
<name>A0A0K8MDH4_9PROT</name>
<keyword evidence="5 12" id="KW-0378">Hydrolase</keyword>
<dbReference type="SMART" id="SM00478">
    <property type="entry name" value="ENDO3c"/>
    <property type="match status" value="1"/>
</dbReference>
<sequence length="215" mass="23986">MTPSIPMTSDEINQFFLILQNLNPHPKGELNYCDPFTLLVAVVLSAQATDKSVNKVTPALFQIADTPEKMVTAGEEKVKDCIKSIGFYNTKSRNIIALSAKLIDQYAGKVPNHLEDLITLPGVGRKTANVILNTVFDKPTIAVDTHVFRVSNRTGLAQGGTPDQVEKELLKRIPQPFLSHAHHWLILHGRYICKARNPQCKVCPVSRFCHYVNKK</sequence>
<dbReference type="InterPro" id="IPR003651">
    <property type="entry name" value="Endonuclease3_FeS-loop_motif"/>
</dbReference>
<proteinExistence type="inferred from homology"/>
<evidence type="ECO:0000256" key="2">
    <source>
        <dbReference type="ARBA" id="ARBA00022485"/>
    </source>
</evidence>
<dbReference type="InterPro" id="IPR003265">
    <property type="entry name" value="HhH-GPD_domain"/>
</dbReference>
<keyword evidence="15" id="KW-1185">Reference proteome</keyword>
<comment type="caution">
    <text evidence="14">The sequence shown here is derived from an EMBL/GenBank/DDBJ whole genome shotgun (WGS) entry which is preliminary data.</text>
</comment>
<dbReference type="GO" id="GO:0006285">
    <property type="term" value="P:base-excision repair, AP site formation"/>
    <property type="evidence" value="ECO:0007669"/>
    <property type="project" value="TreeGrafter"/>
</dbReference>
<dbReference type="GO" id="GO:0140078">
    <property type="term" value="F:class I DNA-(apurinic or apyrimidinic site) endonuclease activity"/>
    <property type="evidence" value="ECO:0007669"/>
    <property type="project" value="UniProtKB-EC"/>
</dbReference>
<feature type="binding site" evidence="12">
    <location>
        <position position="200"/>
    </location>
    <ligand>
        <name>[4Fe-4S] cluster</name>
        <dbReference type="ChEBI" id="CHEBI:49883"/>
    </ligand>
</feature>
<evidence type="ECO:0000256" key="3">
    <source>
        <dbReference type="ARBA" id="ARBA00022723"/>
    </source>
</evidence>
<dbReference type="EMBL" id="BBVC01000071">
    <property type="protein sequence ID" value="GAO98595.1"/>
    <property type="molecule type" value="Genomic_DNA"/>
</dbReference>
<dbReference type="Gene3D" id="1.10.340.30">
    <property type="entry name" value="Hypothetical protein, domain 2"/>
    <property type="match status" value="1"/>
</dbReference>
<keyword evidence="7 12" id="KW-0411">Iron-sulfur</keyword>
<evidence type="ECO:0000259" key="13">
    <source>
        <dbReference type="SMART" id="SM00478"/>
    </source>
</evidence>
<evidence type="ECO:0000256" key="4">
    <source>
        <dbReference type="ARBA" id="ARBA00022763"/>
    </source>
</evidence>
<dbReference type="STRING" id="1629334.Cva_01259"/>
<dbReference type="InterPro" id="IPR011257">
    <property type="entry name" value="DNA_glycosylase"/>
</dbReference>
<dbReference type="GO" id="GO:0019104">
    <property type="term" value="F:DNA N-glycosylase activity"/>
    <property type="evidence" value="ECO:0007669"/>
    <property type="project" value="UniProtKB-UniRule"/>
</dbReference>
<evidence type="ECO:0000256" key="8">
    <source>
        <dbReference type="ARBA" id="ARBA00023125"/>
    </source>
</evidence>
<dbReference type="PANTHER" id="PTHR10359:SF18">
    <property type="entry name" value="ENDONUCLEASE III"/>
    <property type="match status" value="1"/>
</dbReference>
<keyword evidence="9 12" id="KW-0234">DNA repair</keyword>
<evidence type="ECO:0000256" key="5">
    <source>
        <dbReference type="ARBA" id="ARBA00022801"/>
    </source>
</evidence>
<evidence type="ECO:0000256" key="10">
    <source>
        <dbReference type="ARBA" id="ARBA00023239"/>
    </source>
</evidence>
<dbReference type="GO" id="GO:0051539">
    <property type="term" value="F:4 iron, 4 sulfur cluster binding"/>
    <property type="evidence" value="ECO:0007669"/>
    <property type="project" value="UniProtKB-UniRule"/>
</dbReference>
<dbReference type="NCBIfam" id="TIGR01083">
    <property type="entry name" value="nth"/>
    <property type="match status" value="1"/>
</dbReference>
<organism evidence="14 15">
    <name type="scientific">Caedimonas varicaedens</name>
    <dbReference type="NCBI Taxonomy" id="1629334"/>
    <lineage>
        <taxon>Bacteria</taxon>
        <taxon>Pseudomonadati</taxon>
        <taxon>Pseudomonadota</taxon>
        <taxon>Alphaproteobacteria</taxon>
        <taxon>Holosporales</taxon>
        <taxon>Caedimonadaceae</taxon>
        <taxon>Caedimonas</taxon>
    </lineage>
</organism>
<feature type="binding site" evidence="12">
    <location>
        <position position="209"/>
    </location>
    <ligand>
        <name>[4Fe-4S] cluster</name>
        <dbReference type="ChEBI" id="CHEBI:49883"/>
    </ligand>
</feature>
<evidence type="ECO:0000313" key="15">
    <source>
        <dbReference type="Proteomes" id="UP000036771"/>
    </source>
</evidence>
<keyword evidence="2 12" id="KW-0004">4Fe-4S</keyword>
<dbReference type="InterPro" id="IPR005759">
    <property type="entry name" value="Nth"/>
</dbReference>
<reference evidence="14 15" key="1">
    <citation type="submission" date="2015-03" db="EMBL/GenBank/DDBJ databases">
        <title>Caedibacter varicaedens, whole genome shotgun sequence.</title>
        <authorList>
            <person name="Suzuki H."/>
            <person name="Dapper A.L."/>
            <person name="Gibson A.K."/>
            <person name="Jackson C."/>
            <person name="Lee H."/>
            <person name="Pejaver V.R."/>
            <person name="Doak T."/>
            <person name="Lynch M."/>
        </authorList>
    </citation>
    <scope>NUCLEOTIDE SEQUENCE [LARGE SCALE GENOMIC DNA]</scope>
</reference>
<dbReference type="GO" id="GO:0003677">
    <property type="term" value="F:DNA binding"/>
    <property type="evidence" value="ECO:0007669"/>
    <property type="project" value="UniProtKB-UniRule"/>
</dbReference>
<dbReference type="Proteomes" id="UP000036771">
    <property type="component" value="Unassembled WGS sequence"/>
</dbReference>
<keyword evidence="10 12" id="KW-0456">Lyase</keyword>
<dbReference type="PANTHER" id="PTHR10359">
    <property type="entry name" value="A/G-SPECIFIC ADENINE GLYCOSYLASE/ENDONUCLEASE III"/>
    <property type="match status" value="1"/>
</dbReference>
<evidence type="ECO:0000256" key="7">
    <source>
        <dbReference type="ARBA" id="ARBA00023014"/>
    </source>
</evidence>
<feature type="binding site" evidence="12">
    <location>
        <position position="193"/>
    </location>
    <ligand>
        <name>[4Fe-4S] cluster</name>
        <dbReference type="ChEBI" id="CHEBI:49883"/>
    </ligand>
</feature>
<dbReference type="GO" id="GO:0046872">
    <property type="term" value="F:metal ion binding"/>
    <property type="evidence" value="ECO:0007669"/>
    <property type="project" value="UniProtKB-KW"/>
</dbReference>
<dbReference type="InterPro" id="IPR004036">
    <property type="entry name" value="Endonuclease-III-like_CS2"/>
</dbReference>
<evidence type="ECO:0000256" key="12">
    <source>
        <dbReference type="HAMAP-Rule" id="MF_00942"/>
    </source>
</evidence>
<accession>A0A0K8MDH4</accession>
<evidence type="ECO:0000256" key="6">
    <source>
        <dbReference type="ARBA" id="ARBA00023004"/>
    </source>
</evidence>
<dbReference type="PROSITE" id="PS01155">
    <property type="entry name" value="ENDONUCLEASE_III_2"/>
    <property type="match status" value="1"/>
</dbReference>
<feature type="domain" description="HhH-GPD" evidence="13">
    <location>
        <begin position="44"/>
        <end position="191"/>
    </location>
</feature>
<keyword evidence="14" id="KW-0540">Nuclease</keyword>
<dbReference type="InterPro" id="IPR000445">
    <property type="entry name" value="HhH_motif"/>
</dbReference>
<dbReference type="EC" id="4.2.99.18" evidence="12"/>
<keyword evidence="11 12" id="KW-0326">Glycosidase</keyword>
<feature type="binding site" evidence="12">
    <location>
        <position position="203"/>
    </location>
    <ligand>
        <name>[4Fe-4S] cluster</name>
        <dbReference type="ChEBI" id="CHEBI:49883"/>
    </ligand>
</feature>
<comment type="catalytic activity">
    <reaction evidence="12">
        <text>2'-deoxyribonucleotide-(2'-deoxyribose 5'-phosphate)-2'-deoxyribonucleotide-DNA = a 3'-end 2'-deoxyribonucleotide-(2,3-dehydro-2,3-deoxyribose 5'-phosphate)-DNA + a 5'-end 5'-phospho-2'-deoxyribonucleoside-DNA + H(+)</text>
        <dbReference type="Rhea" id="RHEA:66592"/>
        <dbReference type="Rhea" id="RHEA-COMP:13180"/>
        <dbReference type="Rhea" id="RHEA-COMP:16897"/>
        <dbReference type="Rhea" id="RHEA-COMP:17067"/>
        <dbReference type="ChEBI" id="CHEBI:15378"/>
        <dbReference type="ChEBI" id="CHEBI:136412"/>
        <dbReference type="ChEBI" id="CHEBI:157695"/>
        <dbReference type="ChEBI" id="CHEBI:167181"/>
        <dbReference type="EC" id="4.2.99.18"/>
    </reaction>
</comment>
<protein>
    <recommendedName>
        <fullName evidence="12">Endonuclease III</fullName>
        <ecNumber evidence="12">4.2.99.18</ecNumber>
    </recommendedName>
    <alternativeName>
        <fullName evidence="12">DNA-(apurinic or apyrimidinic site) lyase</fullName>
    </alternativeName>
</protein>
<keyword evidence="8 12" id="KW-0238">DNA-binding</keyword>
<dbReference type="PIRSF" id="PIRSF001435">
    <property type="entry name" value="Nth"/>
    <property type="match status" value="1"/>
</dbReference>
<keyword evidence="14" id="KW-0255">Endonuclease</keyword>
<evidence type="ECO:0000256" key="1">
    <source>
        <dbReference type="ARBA" id="ARBA00008343"/>
    </source>
</evidence>
<keyword evidence="4 12" id="KW-0227">DNA damage</keyword>
<evidence type="ECO:0000313" key="14">
    <source>
        <dbReference type="EMBL" id="GAO98595.1"/>
    </source>
</evidence>
<comment type="function">
    <text evidence="12">DNA repair enzyme that has both DNA N-glycosylase activity and AP-lyase activity. The DNA N-glycosylase activity releases various damaged pyrimidines from DNA by cleaving the N-glycosidic bond, leaving an AP (apurinic/apyrimidinic) site. The AP-lyase activity cleaves the phosphodiester bond 3' to the AP site by a beta-elimination, leaving a 3'-terminal unsaturated sugar and a product with a terminal 5'-phosphate.</text>
</comment>
<evidence type="ECO:0000256" key="9">
    <source>
        <dbReference type="ARBA" id="ARBA00023204"/>
    </source>
</evidence>
<dbReference type="InterPro" id="IPR023170">
    <property type="entry name" value="HhH_base_excis_C"/>
</dbReference>
<keyword evidence="6 12" id="KW-0408">Iron</keyword>
<dbReference type="HAMAP" id="MF_00942">
    <property type="entry name" value="Nth"/>
    <property type="match status" value="1"/>
</dbReference>
<dbReference type="Gene3D" id="1.10.1670.10">
    <property type="entry name" value="Helix-hairpin-Helix base-excision DNA repair enzymes (C-terminal)"/>
    <property type="match status" value="1"/>
</dbReference>
<keyword evidence="3 12" id="KW-0479">Metal-binding</keyword>
<dbReference type="SMART" id="SM00525">
    <property type="entry name" value="FES"/>
    <property type="match status" value="1"/>
</dbReference>